<comment type="caution">
    <text evidence="8">The sequence shown here is derived from an EMBL/GenBank/DDBJ whole genome shotgun (WGS) entry which is preliminary data.</text>
</comment>
<comment type="similarity">
    <text evidence="6">Belongs to the KhpB RNA-binding protein family.</text>
</comment>
<protein>
    <recommendedName>
        <fullName evidence="6">RNA-binding protein KhpB</fullName>
    </recommendedName>
    <alternativeName>
        <fullName evidence="6">RNA-binding protein EloR</fullName>
    </alternativeName>
</protein>
<evidence type="ECO:0000256" key="3">
    <source>
        <dbReference type="ARBA" id="ARBA00022960"/>
    </source>
</evidence>
<dbReference type="InterPro" id="IPR039247">
    <property type="entry name" value="KhpB"/>
</dbReference>
<feature type="domain" description="R3H" evidence="7">
    <location>
        <begin position="189"/>
        <end position="254"/>
    </location>
</feature>
<dbReference type="SUPFAM" id="SSF82708">
    <property type="entry name" value="R3H domain"/>
    <property type="match status" value="1"/>
</dbReference>
<organism evidence="8 9">
    <name type="scientific">Lentilactobacillus senioris DSM 24302 = JCM 17472</name>
    <dbReference type="NCBI Taxonomy" id="1423802"/>
    <lineage>
        <taxon>Bacteria</taxon>
        <taxon>Bacillati</taxon>
        <taxon>Bacillota</taxon>
        <taxon>Bacilli</taxon>
        <taxon>Lactobacillales</taxon>
        <taxon>Lactobacillaceae</taxon>
        <taxon>Lentilactobacillus</taxon>
    </lineage>
</organism>
<comment type="subcellular location">
    <subcellularLocation>
        <location evidence="6">Cytoplasm</location>
    </subcellularLocation>
</comment>
<dbReference type="InterPro" id="IPR015946">
    <property type="entry name" value="KH_dom-like_a/b"/>
</dbReference>
<dbReference type="InterPro" id="IPR036867">
    <property type="entry name" value="R3H_dom_sf"/>
</dbReference>
<reference evidence="8 9" key="1">
    <citation type="journal article" date="2015" name="Genome Announc.">
        <title>Expanding the biotechnology potential of lactobacilli through comparative genomics of 213 strains and associated genera.</title>
        <authorList>
            <person name="Sun Z."/>
            <person name="Harris H.M."/>
            <person name="McCann A."/>
            <person name="Guo C."/>
            <person name="Argimon S."/>
            <person name="Zhang W."/>
            <person name="Yang X."/>
            <person name="Jeffery I.B."/>
            <person name="Cooney J.C."/>
            <person name="Kagawa T.F."/>
            <person name="Liu W."/>
            <person name="Song Y."/>
            <person name="Salvetti E."/>
            <person name="Wrobel A."/>
            <person name="Rasinkangas P."/>
            <person name="Parkhill J."/>
            <person name="Rea M.C."/>
            <person name="O'Sullivan O."/>
            <person name="Ritari J."/>
            <person name="Douillard F.P."/>
            <person name="Paul Ross R."/>
            <person name="Yang R."/>
            <person name="Briner A.E."/>
            <person name="Felis G.E."/>
            <person name="de Vos W.M."/>
            <person name="Barrangou R."/>
            <person name="Klaenhammer T.R."/>
            <person name="Caufield P.W."/>
            <person name="Cui Y."/>
            <person name="Zhang H."/>
            <person name="O'Toole P.W."/>
        </authorList>
    </citation>
    <scope>NUCLEOTIDE SEQUENCE [LARGE SCALE GENOMIC DNA]</scope>
    <source>
        <strain evidence="8 9">DSM 24302</strain>
    </source>
</reference>
<comment type="domain">
    <text evidence="6">Has an N-terminal Jag-N domain and 2 RNA-binding domains (KH and R3H).</text>
</comment>
<dbReference type="SMART" id="SM00393">
    <property type="entry name" value="R3H"/>
    <property type="match status" value="1"/>
</dbReference>
<accession>A0A0R2D1M7</accession>
<dbReference type="Proteomes" id="UP000051256">
    <property type="component" value="Unassembled WGS sequence"/>
</dbReference>
<evidence type="ECO:0000313" key="8">
    <source>
        <dbReference type="EMBL" id="KRM94331.1"/>
    </source>
</evidence>
<dbReference type="InterPro" id="IPR038247">
    <property type="entry name" value="Jag_N_dom_sf"/>
</dbReference>
<name>A0A0R2D1M7_9LACO</name>
<proteinExistence type="inferred from homology"/>
<dbReference type="AlphaFoldDB" id="A0A0R2D1M7"/>
<dbReference type="InterPro" id="IPR032782">
    <property type="entry name" value="KhpB_N"/>
</dbReference>
<comment type="function">
    <text evidence="6">A probable RNA chaperone. Forms a complex with KhpA which binds to cellular RNA and controls its expression. Plays a role in peptidoglycan (PG) homeostasis and cell length regulation.</text>
</comment>
<dbReference type="SUPFAM" id="SSF54791">
    <property type="entry name" value="Eukaryotic type KH-domain (KH-domain type I)"/>
    <property type="match status" value="1"/>
</dbReference>
<dbReference type="CDD" id="cd02414">
    <property type="entry name" value="KH-II_Jag"/>
    <property type="match status" value="1"/>
</dbReference>
<keyword evidence="4 6" id="KW-0143">Chaperone</keyword>
<comment type="subunit">
    <text evidence="6">Forms a complex with KhpA.</text>
</comment>
<dbReference type="GO" id="GO:0009252">
    <property type="term" value="P:peptidoglycan biosynthetic process"/>
    <property type="evidence" value="ECO:0007669"/>
    <property type="project" value="UniProtKB-UniRule"/>
</dbReference>
<dbReference type="CDD" id="cd02644">
    <property type="entry name" value="R3H_jag"/>
    <property type="match status" value="1"/>
</dbReference>
<dbReference type="GO" id="GO:0071555">
    <property type="term" value="P:cell wall organization"/>
    <property type="evidence" value="ECO:0007669"/>
    <property type="project" value="UniProtKB-KW"/>
</dbReference>
<evidence type="ECO:0000256" key="4">
    <source>
        <dbReference type="ARBA" id="ARBA00023186"/>
    </source>
</evidence>
<keyword evidence="3 6" id="KW-0133">Cell shape</keyword>
<dbReference type="InterPro" id="IPR001374">
    <property type="entry name" value="R3H_dom"/>
</dbReference>
<gene>
    <name evidence="6" type="primary">khpB</name>
    <name evidence="6" type="synonym">eloR</name>
    <name evidence="8" type="ORF">FC56_GL001284</name>
</gene>
<dbReference type="Pfam" id="PF13083">
    <property type="entry name" value="KH_KhpA-B"/>
    <property type="match status" value="1"/>
</dbReference>
<sequence length="254" mass="28685">MVGGLFVTEFTGKNIEEAIDKGLMAMEIPREKALITVKRSASNGFLGIGRQMALVDITLVEDKKKTETVVHSYRPPMRKNKVRAVEPESEVKKYPVKPKTQRLIADQVVDSLTNYLTDVIKAMGFELKITADVKNRHLINYDLKTDNENRLIGRHGRTLNALQQLGQIYINREGANDVTVMLDVADYRKRRQVILTKVAHKSAMEVIANGRPVHLNPMPPFERKIIHKALATNEHVDTYSSGKGNHRSVVIIPR</sequence>
<dbReference type="InterPro" id="IPR038008">
    <property type="entry name" value="Jag_KH"/>
</dbReference>
<dbReference type="STRING" id="1423802.FC56_GL001284"/>
<dbReference type="GO" id="GO:0003723">
    <property type="term" value="F:RNA binding"/>
    <property type="evidence" value="ECO:0007669"/>
    <property type="project" value="UniProtKB-UniRule"/>
</dbReference>
<keyword evidence="5 6" id="KW-0961">Cell wall biogenesis/degradation</keyword>
<evidence type="ECO:0000256" key="5">
    <source>
        <dbReference type="ARBA" id="ARBA00023316"/>
    </source>
</evidence>
<dbReference type="NCBIfam" id="NF041568">
    <property type="entry name" value="Jag_EloR"/>
    <property type="match status" value="1"/>
</dbReference>
<dbReference type="PROSITE" id="PS51061">
    <property type="entry name" value="R3H"/>
    <property type="match status" value="1"/>
</dbReference>
<dbReference type="Gene3D" id="3.30.30.80">
    <property type="entry name" value="probable RNA-binding protein from clostridium symbiosum atcc 14940"/>
    <property type="match status" value="1"/>
</dbReference>
<evidence type="ECO:0000256" key="1">
    <source>
        <dbReference type="ARBA" id="ARBA00022490"/>
    </source>
</evidence>
<dbReference type="GO" id="GO:0005737">
    <property type="term" value="C:cytoplasm"/>
    <property type="evidence" value="ECO:0007669"/>
    <property type="project" value="UniProtKB-SubCell"/>
</dbReference>
<evidence type="ECO:0000259" key="7">
    <source>
        <dbReference type="PROSITE" id="PS51061"/>
    </source>
</evidence>
<dbReference type="InterPro" id="IPR036612">
    <property type="entry name" value="KH_dom_type_1_sf"/>
</dbReference>
<dbReference type="PATRIC" id="fig|1423802.4.peg.1303"/>
<dbReference type="SMART" id="SM01245">
    <property type="entry name" value="Jag_N"/>
    <property type="match status" value="1"/>
</dbReference>
<dbReference type="PANTHER" id="PTHR35800">
    <property type="entry name" value="PROTEIN JAG"/>
    <property type="match status" value="1"/>
</dbReference>
<keyword evidence="2 6" id="KW-0694">RNA-binding</keyword>
<dbReference type="Gene3D" id="3.30.1370.50">
    <property type="entry name" value="R3H-like domain"/>
    <property type="match status" value="1"/>
</dbReference>
<dbReference type="Gene3D" id="3.30.300.20">
    <property type="match status" value="1"/>
</dbReference>
<dbReference type="InterPro" id="IPR034079">
    <property type="entry name" value="R3H_KhpB"/>
</dbReference>
<comment type="caution">
    <text evidence="6">Lacks conserved residue(s) required for the propagation of feature annotation.</text>
</comment>
<dbReference type="HAMAP" id="MF_00867">
    <property type="entry name" value="KhpB"/>
    <property type="match status" value="1"/>
</dbReference>
<dbReference type="GO" id="GO:0008360">
    <property type="term" value="P:regulation of cell shape"/>
    <property type="evidence" value="ECO:0007669"/>
    <property type="project" value="UniProtKB-KW"/>
</dbReference>
<dbReference type="Pfam" id="PF01424">
    <property type="entry name" value="R3H"/>
    <property type="match status" value="1"/>
</dbReference>
<keyword evidence="9" id="KW-1185">Reference proteome</keyword>
<dbReference type="EMBL" id="AYZR01000004">
    <property type="protein sequence ID" value="KRM94331.1"/>
    <property type="molecule type" value="Genomic_DNA"/>
</dbReference>
<dbReference type="Pfam" id="PF14804">
    <property type="entry name" value="Jag_N"/>
    <property type="match status" value="1"/>
</dbReference>
<evidence type="ECO:0000256" key="2">
    <source>
        <dbReference type="ARBA" id="ARBA00022884"/>
    </source>
</evidence>
<evidence type="ECO:0000256" key="6">
    <source>
        <dbReference type="HAMAP-Rule" id="MF_00867"/>
    </source>
</evidence>
<keyword evidence="1 6" id="KW-0963">Cytoplasm</keyword>
<dbReference type="PANTHER" id="PTHR35800:SF1">
    <property type="entry name" value="RNA-BINDING PROTEIN KHPB"/>
    <property type="match status" value="1"/>
</dbReference>
<evidence type="ECO:0000313" key="9">
    <source>
        <dbReference type="Proteomes" id="UP000051256"/>
    </source>
</evidence>